<dbReference type="Proteomes" id="UP000188268">
    <property type="component" value="Unassembled WGS sequence"/>
</dbReference>
<organism evidence="1 2">
    <name type="scientific">Corchorus capsularis</name>
    <name type="common">Jute</name>
    <dbReference type="NCBI Taxonomy" id="210143"/>
    <lineage>
        <taxon>Eukaryota</taxon>
        <taxon>Viridiplantae</taxon>
        <taxon>Streptophyta</taxon>
        <taxon>Embryophyta</taxon>
        <taxon>Tracheophyta</taxon>
        <taxon>Spermatophyta</taxon>
        <taxon>Magnoliopsida</taxon>
        <taxon>eudicotyledons</taxon>
        <taxon>Gunneridae</taxon>
        <taxon>Pentapetalae</taxon>
        <taxon>rosids</taxon>
        <taxon>malvids</taxon>
        <taxon>Malvales</taxon>
        <taxon>Malvaceae</taxon>
        <taxon>Grewioideae</taxon>
        <taxon>Apeibeae</taxon>
        <taxon>Corchorus</taxon>
    </lineage>
</organism>
<gene>
    <name evidence="1" type="ORF">CCACVL1_00031</name>
</gene>
<keyword evidence="2" id="KW-1185">Reference proteome</keyword>
<name>A0A1R3KZ80_COCAP</name>
<dbReference type="Gramene" id="OMP12347">
    <property type="protein sequence ID" value="OMP12347"/>
    <property type="gene ID" value="CCACVL1_00031"/>
</dbReference>
<accession>A0A1R3KZ80</accession>
<reference evidence="1 2" key="1">
    <citation type="submission" date="2013-09" db="EMBL/GenBank/DDBJ databases">
        <title>Corchorus capsularis genome sequencing.</title>
        <authorList>
            <person name="Alam M."/>
            <person name="Haque M.S."/>
            <person name="Islam M.S."/>
            <person name="Emdad E.M."/>
            <person name="Islam M.M."/>
            <person name="Ahmed B."/>
            <person name="Halim A."/>
            <person name="Hossen Q.M.M."/>
            <person name="Hossain M.Z."/>
            <person name="Ahmed R."/>
            <person name="Khan M.M."/>
            <person name="Islam R."/>
            <person name="Rashid M.M."/>
            <person name="Khan S.A."/>
            <person name="Rahman M.S."/>
            <person name="Alam M."/>
        </authorList>
    </citation>
    <scope>NUCLEOTIDE SEQUENCE [LARGE SCALE GENOMIC DNA]</scope>
    <source>
        <strain evidence="2">cv. CVL-1</strain>
        <tissue evidence="1">Whole seedling</tissue>
    </source>
</reference>
<comment type="caution">
    <text evidence="1">The sequence shown here is derived from an EMBL/GenBank/DDBJ whole genome shotgun (WGS) entry which is preliminary data.</text>
</comment>
<evidence type="ECO:0000313" key="2">
    <source>
        <dbReference type="Proteomes" id="UP000188268"/>
    </source>
</evidence>
<proteinExistence type="predicted"/>
<dbReference type="EMBL" id="AWWV01000117">
    <property type="protein sequence ID" value="OMP12347.1"/>
    <property type="molecule type" value="Genomic_DNA"/>
</dbReference>
<protein>
    <submittedName>
        <fullName evidence="1">Uncharacterized protein</fullName>
    </submittedName>
</protein>
<evidence type="ECO:0000313" key="1">
    <source>
        <dbReference type="EMBL" id="OMP12347.1"/>
    </source>
</evidence>
<dbReference type="AlphaFoldDB" id="A0A1R3KZ80"/>
<sequence>MFPTTIYSPQKSPPLFLSSIHWFPSLPFSCCLCSALYIEKLCGSGLDPTHIVFML</sequence>
<feature type="non-terminal residue" evidence="1">
    <location>
        <position position="55"/>
    </location>
</feature>